<accession>A0ABV9VNU7</accession>
<dbReference type="RefSeq" id="WP_380112460.1">
    <property type="nucleotide sequence ID" value="NZ_JBHSIU010000001.1"/>
</dbReference>
<name>A0ABV9VNU7_9ACTN</name>
<gene>
    <name evidence="2" type="ORF">ACFPIJ_00290</name>
</gene>
<evidence type="ECO:0000313" key="2">
    <source>
        <dbReference type="EMBL" id="MFC4996266.1"/>
    </source>
</evidence>
<sequence length="520" mass="57517">MAVQREWDELRDHLAYLKNSRPVRPWGLDEIRNGFLKIPPLDRQAKMPPGFAQQHIHPYPSKSGWGDAWRAFDRPSGLGRKLPDLHQFVLPWAIVTGTKRDVMRALALYAAAESVGTTTSATSDAEQPPADASVRTAAGATSAVGHSEQLDGAEPELTVAGDRHDEAFAAPGQVALTGRPHIKDVGTFQRELVIATAGAQSHIYRSGTGSLRPPTEYFRELEAAERTALARGVEFIRIQTSPVVDPTWAAMLAQIKRDYGDRYRVLSTPMPWPLDACIVDPDGDAIVVLLFESDAWDGTRFVTAEVVRGDQEFARSLSKHFIALDEPKNELDADGIEKLGQSELVVAYGDHMNKNYNRATTPGAQPAGMVTLHGWTRTFYAPPDCQSPRKCALGMMRSTKSRGEPVLALRIPHEQLKLLDVAEAGRGYRSDTLSITLNGEPKAARIYVPTHIPDDVDAELRNCLVEGRPGWVPPDRQILNDTIRGVQQMLSDGWRPLRQDQRAALNTLLDRLLELRDELS</sequence>
<reference evidence="3" key="1">
    <citation type="journal article" date="2019" name="Int. J. Syst. Evol. Microbiol.">
        <title>The Global Catalogue of Microorganisms (GCM) 10K type strain sequencing project: providing services to taxonomists for standard genome sequencing and annotation.</title>
        <authorList>
            <consortium name="The Broad Institute Genomics Platform"/>
            <consortium name="The Broad Institute Genome Sequencing Center for Infectious Disease"/>
            <person name="Wu L."/>
            <person name="Ma J."/>
        </authorList>
    </citation>
    <scope>NUCLEOTIDE SEQUENCE [LARGE SCALE GENOMIC DNA]</scope>
    <source>
        <strain evidence="3">CGMCC 4.7152</strain>
    </source>
</reference>
<keyword evidence="3" id="KW-1185">Reference proteome</keyword>
<evidence type="ECO:0000313" key="3">
    <source>
        <dbReference type="Proteomes" id="UP001595912"/>
    </source>
</evidence>
<dbReference type="EMBL" id="JBHSIU010000001">
    <property type="protein sequence ID" value="MFC4996266.1"/>
    <property type="molecule type" value="Genomic_DNA"/>
</dbReference>
<dbReference type="Gene3D" id="3.10.490.10">
    <property type="entry name" value="Gamma-glutamyl cyclotransferase-like"/>
    <property type="match status" value="1"/>
</dbReference>
<comment type="caution">
    <text evidence="2">The sequence shown here is derived from an EMBL/GenBank/DDBJ whole genome shotgun (WGS) entry which is preliminary data.</text>
</comment>
<proteinExistence type="predicted"/>
<feature type="region of interest" description="Disordered" evidence="1">
    <location>
        <begin position="117"/>
        <end position="152"/>
    </location>
</feature>
<organism evidence="2 3">
    <name type="scientific">Dactylosporangium cerinum</name>
    <dbReference type="NCBI Taxonomy" id="1434730"/>
    <lineage>
        <taxon>Bacteria</taxon>
        <taxon>Bacillati</taxon>
        <taxon>Actinomycetota</taxon>
        <taxon>Actinomycetes</taxon>
        <taxon>Micromonosporales</taxon>
        <taxon>Micromonosporaceae</taxon>
        <taxon>Dactylosporangium</taxon>
    </lineage>
</organism>
<evidence type="ECO:0000256" key="1">
    <source>
        <dbReference type="SAM" id="MobiDB-lite"/>
    </source>
</evidence>
<protein>
    <submittedName>
        <fullName evidence="2">Uncharacterized protein</fullName>
    </submittedName>
</protein>
<dbReference type="Proteomes" id="UP001595912">
    <property type="component" value="Unassembled WGS sequence"/>
</dbReference>